<protein>
    <submittedName>
        <fullName evidence="1">Uncharacterized protein</fullName>
    </submittedName>
</protein>
<organism evidence="1 2">
    <name type="scientific">Planoprotostelium fungivorum</name>
    <dbReference type="NCBI Taxonomy" id="1890364"/>
    <lineage>
        <taxon>Eukaryota</taxon>
        <taxon>Amoebozoa</taxon>
        <taxon>Evosea</taxon>
        <taxon>Variosea</taxon>
        <taxon>Cavosteliida</taxon>
        <taxon>Cavosteliaceae</taxon>
        <taxon>Planoprotostelium</taxon>
    </lineage>
</organism>
<keyword evidence="2" id="KW-1185">Reference proteome</keyword>
<comment type="caution">
    <text evidence="1">The sequence shown here is derived from an EMBL/GenBank/DDBJ whole genome shotgun (WGS) entry which is preliminary data.</text>
</comment>
<reference evidence="1 2" key="1">
    <citation type="journal article" date="2018" name="Genome Biol. Evol.">
        <title>Multiple Roots of Fruiting Body Formation in Amoebozoa.</title>
        <authorList>
            <person name="Hillmann F."/>
            <person name="Forbes G."/>
            <person name="Novohradska S."/>
            <person name="Ferling I."/>
            <person name="Riege K."/>
            <person name="Groth M."/>
            <person name="Westermann M."/>
            <person name="Marz M."/>
            <person name="Spaller T."/>
            <person name="Winckler T."/>
            <person name="Schaap P."/>
            <person name="Glockner G."/>
        </authorList>
    </citation>
    <scope>NUCLEOTIDE SEQUENCE [LARGE SCALE GENOMIC DNA]</scope>
    <source>
        <strain evidence="1 2">Jena</strain>
    </source>
</reference>
<name>A0A2P6NGR2_9EUKA</name>
<evidence type="ECO:0000313" key="1">
    <source>
        <dbReference type="EMBL" id="PRP83145.1"/>
    </source>
</evidence>
<evidence type="ECO:0000313" key="2">
    <source>
        <dbReference type="Proteomes" id="UP000241769"/>
    </source>
</evidence>
<gene>
    <name evidence="1" type="ORF">PROFUN_09573</name>
</gene>
<dbReference type="Proteomes" id="UP000241769">
    <property type="component" value="Unassembled WGS sequence"/>
</dbReference>
<dbReference type="AlphaFoldDB" id="A0A2P6NGR2"/>
<dbReference type="EMBL" id="MDYQ01000088">
    <property type="protein sequence ID" value="PRP83145.1"/>
    <property type="molecule type" value="Genomic_DNA"/>
</dbReference>
<dbReference type="InParanoid" id="A0A2P6NGR2"/>
<sequence length="43" mass="4788">MWLLANLSVRDTHKEHLTTTKSIVGNTYGGLYSTDAVYIAYLA</sequence>
<proteinExistence type="predicted"/>
<accession>A0A2P6NGR2</accession>